<dbReference type="Gene3D" id="3.40.980.10">
    <property type="entry name" value="MoaB/Mog-like domain"/>
    <property type="match status" value="1"/>
</dbReference>
<dbReference type="STRING" id="1157490.EL26_05390"/>
<dbReference type="InterPro" id="IPR001453">
    <property type="entry name" value="MoaB/Mog_dom"/>
</dbReference>
<dbReference type="InterPro" id="IPR036425">
    <property type="entry name" value="MoaB/Mog-like_dom_sf"/>
</dbReference>
<dbReference type="eggNOG" id="COG1058">
    <property type="taxonomic scope" value="Bacteria"/>
</dbReference>
<comment type="similarity">
    <text evidence="1">Belongs to the CinA family.</text>
</comment>
<comment type="caution">
    <text evidence="3">The sequence shown here is derived from an EMBL/GenBank/DDBJ whole genome shotgun (WGS) entry which is preliminary data.</text>
</comment>
<evidence type="ECO:0000259" key="2">
    <source>
        <dbReference type="SMART" id="SM00852"/>
    </source>
</evidence>
<dbReference type="NCBIfam" id="TIGR00177">
    <property type="entry name" value="molyb_syn"/>
    <property type="match status" value="1"/>
</dbReference>
<feature type="domain" description="MoaB/Mog" evidence="2">
    <location>
        <begin position="4"/>
        <end position="171"/>
    </location>
</feature>
<dbReference type="PIRSF" id="PIRSF006728">
    <property type="entry name" value="CinA"/>
    <property type="match status" value="1"/>
</dbReference>
<dbReference type="InterPro" id="IPR036653">
    <property type="entry name" value="CinA-like_C"/>
</dbReference>
<evidence type="ECO:0000256" key="1">
    <source>
        <dbReference type="HAMAP-Rule" id="MF_00226"/>
    </source>
</evidence>
<dbReference type="InterPro" id="IPR050101">
    <property type="entry name" value="CinA"/>
</dbReference>
<gene>
    <name evidence="1" type="primary">cinA</name>
    <name evidence="3" type="ORF">EL26_05390</name>
</gene>
<evidence type="ECO:0000313" key="4">
    <source>
        <dbReference type="Proteomes" id="UP000027931"/>
    </source>
</evidence>
<dbReference type="NCBIfam" id="TIGR00200">
    <property type="entry name" value="cinA_nterm"/>
    <property type="match status" value="1"/>
</dbReference>
<keyword evidence="4" id="KW-1185">Reference proteome</keyword>
<dbReference type="Gene3D" id="3.90.950.20">
    <property type="entry name" value="CinA-like"/>
    <property type="match status" value="1"/>
</dbReference>
<dbReference type="HAMAP" id="MF_00226_B">
    <property type="entry name" value="CinA_B"/>
    <property type="match status" value="1"/>
</dbReference>
<dbReference type="InterPro" id="IPR008135">
    <property type="entry name" value="Competence-induced_CinA"/>
</dbReference>
<dbReference type="NCBIfam" id="NF001813">
    <property type="entry name" value="PRK00549.1"/>
    <property type="match status" value="1"/>
</dbReference>
<dbReference type="CDD" id="cd00885">
    <property type="entry name" value="cinA"/>
    <property type="match status" value="1"/>
</dbReference>
<proteinExistence type="inferred from homology"/>
<dbReference type="SMART" id="SM00852">
    <property type="entry name" value="MoCF_biosynth"/>
    <property type="match status" value="1"/>
</dbReference>
<evidence type="ECO:0000313" key="3">
    <source>
        <dbReference type="EMBL" id="KEO84200.1"/>
    </source>
</evidence>
<organism evidence="3 4">
    <name type="scientific">Tumebacillus flagellatus</name>
    <dbReference type="NCBI Taxonomy" id="1157490"/>
    <lineage>
        <taxon>Bacteria</taxon>
        <taxon>Bacillati</taxon>
        <taxon>Bacillota</taxon>
        <taxon>Bacilli</taxon>
        <taxon>Bacillales</taxon>
        <taxon>Alicyclobacillaceae</taxon>
        <taxon>Tumebacillus</taxon>
    </lineage>
</organism>
<dbReference type="Pfam" id="PF18146">
    <property type="entry name" value="CinA_KH"/>
    <property type="match status" value="1"/>
</dbReference>
<dbReference type="AlphaFoldDB" id="A0A074LUE3"/>
<accession>A0A074LUE3</accession>
<dbReference type="eggNOG" id="COG1546">
    <property type="taxonomic scope" value="Bacteria"/>
</dbReference>
<dbReference type="EMBL" id="JMIR01000005">
    <property type="protein sequence ID" value="KEO84200.1"/>
    <property type="molecule type" value="Genomic_DNA"/>
</dbReference>
<dbReference type="Pfam" id="PF02464">
    <property type="entry name" value="CinA"/>
    <property type="match status" value="1"/>
</dbReference>
<dbReference type="OrthoDB" id="9801454at2"/>
<dbReference type="PANTHER" id="PTHR13939:SF0">
    <property type="entry name" value="NMN AMIDOHYDROLASE-LIKE PROTEIN YFAY"/>
    <property type="match status" value="1"/>
</dbReference>
<dbReference type="InterPro" id="IPR041424">
    <property type="entry name" value="CinA_KH"/>
</dbReference>
<name>A0A074LUE3_9BACL</name>
<sequence>MNAELIAVGTELLMGQISNTNAQYLSQRMAEIGIAVYHHAVVGDNLERAQKVLGIAKQRGADVIILCGGLGPTEDDLTRQVVASFLGKNLILSDEIVEHIRSFYTYRGREMPENNKQQALVIEGATVLDNPRGTAPGQYIEADGVHYFLLPGPPAELKGMYQEQVLPILQRVQGEAKQVFASRYLHTFNIGESALVLKIKDIIDAQSNPTVAPYASEAGCTIRLTASSANEAEARALIAPVESAIRERIGHYVYGVDDETLPVKPGLLLRERGERMVTAESCTGGLIGQLLTDIPNCSDYFYGSIVAYDNTIKEKVLGVDSQVLREHGAVSAQTAKQMAEGARKVMGVEWAISVTGIAGPGGGTAEKPVGLVYIGVAGPGGTTVGEHRLFGDRSQVRLRAARTALHSLIERIQNER</sequence>
<dbReference type="InterPro" id="IPR008136">
    <property type="entry name" value="CinA_C"/>
</dbReference>
<dbReference type="Pfam" id="PF00994">
    <property type="entry name" value="MoCF_biosynth"/>
    <property type="match status" value="1"/>
</dbReference>
<dbReference type="Proteomes" id="UP000027931">
    <property type="component" value="Unassembled WGS sequence"/>
</dbReference>
<dbReference type="SUPFAM" id="SSF142433">
    <property type="entry name" value="CinA-like"/>
    <property type="match status" value="1"/>
</dbReference>
<reference evidence="3 4" key="1">
    <citation type="journal article" date="2013" name="Int. J. Syst. Evol. Microbiol.">
        <title>Tumebacillus flagellatus sp. nov., an alpha-amylase/pullulanase-producing bacterium isolated from cassava wastewater.</title>
        <authorList>
            <person name="Wang Q."/>
            <person name="Xie N."/>
            <person name="Qin Y."/>
            <person name="Shen N."/>
            <person name="Zhu J."/>
            <person name="Mi H."/>
            <person name="Huang R."/>
        </authorList>
    </citation>
    <scope>NUCLEOTIDE SEQUENCE [LARGE SCALE GENOMIC DNA]</scope>
    <source>
        <strain evidence="3 4">GST4</strain>
    </source>
</reference>
<dbReference type="PANTHER" id="PTHR13939">
    <property type="entry name" value="NICOTINAMIDE-NUCLEOTIDE AMIDOHYDROLASE PNCC"/>
    <property type="match status" value="1"/>
</dbReference>
<protein>
    <recommendedName>
        <fullName evidence="1">Putative competence-damage inducible protein</fullName>
    </recommendedName>
</protein>
<dbReference type="SUPFAM" id="SSF53218">
    <property type="entry name" value="Molybdenum cofactor biosynthesis proteins"/>
    <property type="match status" value="1"/>
</dbReference>
<dbReference type="NCBIfam" id="TIGR00199">
    <property type="entry name" value="PncC_domain"/>
    <property type="match status" value="1"/>
</dbReference>
<dbReference type="Gene3D" id="3.30.70.2860">
    <property type="match status" value="1"/>
</dbReference>